<evidence type="ECO:0000313" key="2">
    <source>
        <dbReference type="EMBL" id="BBA34894.1"/>
    </source>
</evidence>
<sequence length="215" mass="23254">MRRVHVSRPPPSESARSHLFFRLLGWRLRHYADATLKLLLRRWQSVLFVLLVVSPAATPLAAQIDAVGTPIRKIVEGGSPAYALTAWLILSLLAIAWAAVQADALRGGAPWRYLRTLPRLSRFETGLDLTLLLIVDLPLLLPFAAYGISLLGSARSGGSEHGLLALALGIQWPIVQQLVLRGSWAALLVAASALMAMLALCVDGAREFALVLLTG</sequence>
<reference evidence="2 3" key="1">
    <citation type="submission" date="2016-12" db="EMBL/GenBank/DDBJ databases">
        <title>Genome sequencing of Methylocaldum marinum.</title>
        <authorList>
            <person name="Takeuchi M."/>
            <person name="Kamagata Y."/>
            <person name="Hiraoka S."/>
            <person name="Oshima K."/>
            <person name="Hattori M."/>
            <person name="Iwasaki W."/>
        </authorList>
    </citation>
    <scope>NUCLEOTIDE SEQUENCE [LARGE SCALE GENOMIC DNA]</scope>
    <source>
        <strain evidence="2 3">S8</strain>
    </source>
</reference>
<protein>
    <submittedName>
        <fullName evidence="2">Uncharacterized protein</fullName>
    </submittedName>
</protein>
<evidence type="ECO:0000313" key="3">
    <source>
        <dbReference type="Proteomes" id="UP000266313"/>
    </source>
</evidence>
<keyword evidence="1" id="KW-1133">Transmembrane helix</keyword>
<proteinExistence type="predicted"/>
<feature type="transmembrane region" description="Helical" evidence="1">
    <location>
        <begin position="126"/>
        <end position="148"/>
    </location>
</feature>
<evidence type="ECO:0000256" key="1">
    <source>
        <dbReference type="SAM" id="Phobius"/>
    </source>
</evidence>
<keyword evidence="3" id="KW-1185">Reference proteome</keyword>
<dbReference type="EMBL" id="AP017928">
    <property type="protein sequence ID" value="BBA34894.1"/>
    <property type="molecule type" value="Genomic_DNA"/>
</dbReference>
<dbReference type="Proteomes" id="UP000266313">
    <property type="component" value="Chromosome"/>
</dbReference>
<keyword evidence="1" id="KW-0812">Transmembrane</keyword>
<name>A0A250KTQ2_9GAMM</name>
<dbReference type="KEGG" id="mmai:sS8_2951"/>
<feature type="transmembrane region" description="Helical" evidence="1">
    <location>
        <begin position="84"/>
        <end position="105"/>
    </location>
</feature>
<organism evidence="2 3">
    <name type="scientific">Methylocaldum marinum</name>
    <dbReference type="NCBI Taxonomy" id="1432792"/>
    <lineage>
        <taxon>Bacteria</taxon>
        <taxon>Pseudomonadati</taxon>
        <taxon>Pseudomonadota</taxon>
        <taxon>Gammaproteobacteria</taxon>
        <taxon>Methylococcales</taxon>
        <taxon>Methylococcaceae</taxon>
        <taxon>Methylocaldum</taxon>
    </lineage>
</organism>
<dbReference type="AlphaFoldDB" id="A0A250KTQ2"/>
<feature type="transmembrane region" description="Helical" evidence="1">
    <location>
        <begin position="46"/>
        <end position="64"/>
    </location>
</feature>
<gene>
    <name evidence="2" type="ORF">sS8_2951</name>
</gene>
<accession>A0A250KTQ2</accession>
<keyword evidence="1" id="KW-0472">Membrane</keyword>
<feature type="transmembrane region" description="Helical" evidence="1">
    <location>
        <begin position="182"/>
        <end position="202"/>
    </location>
</feature>